<dbReference type="InterPro" id="IPR050237">
    <property type="entry name" value="ATP-dep_AMP-bd_enzyme"/>
</dbReference>
<evidence type="ECO:0000313" key="2">
    <source>
        <dbReference type="EMBL" id="QOS67636.1"/>
    </source>
</evidence>
<dbReference type="SUPFAM" id="SSF56801">
    <property type="entry name" value="Acetyl-CoA synthetase-like"/>
    <property type="match status" value="1"/>
</dbReference>
<evidence type="ECO:0000313" key="3">
    <source>
        <dbReference type="Proteomes" id="UP000478463"/>
    </source>
</evidence>
<dbReference type="EMBL" id="CP063310">
    <property type="protein sequence ID" value="QOS67636.1"/>
    <property type="molecule type" value="Genomic_DNA"/>
</dbReference>
<gene>
    <name evidence="2" type="ORF">GS424_014145</name>
</gene>
<name>A0A6L7INL5_9ACTN</name>
<protein>
    <submittedName>
        <fullName evidence="2">AMP-binding protein</fullName>
    </submittedName>
</protein>
<dbReference type="PANTHER" id="PTHR43767:SF1">
    <property type="entry name" value="NONRIBOSOMAL PEPTIDE SYNTHASE PES1 (EUROFUNG)-RELATED"/>
    <property type="match status" value="1"/>
</dbReference>
<reference evidence="2 3" key="1">
    <citation type="submission" date="2020-10" db="EMBL/GenBank/DDBJ databases">
        <title>Eggerthella sp. nov., isolated from human feces.</title>
        <authorList>
            <person name="Yajun G."/>
        </authorList>
    </citation>
    <scope>NUCLEOTIDE SEQUENCE [LARGE SCALE GENOMIC DNA]</scope>
    <source>
        <strain evidence="2 3">HF-1101</strain>
    </source>
</reference>
<feature type="domain" description="AMP-dependent synthetase/ligase" evidence="1">
    <location>
        <begin position="9"/>
        <end position="119"/>
    </location>
</feature>
<organism evidence="2 3">
    <name type="scientific">Eggerthella guodeyinii</name>
    <dbReference type="NCBI Taxonomy" id="2690837"/>
    <lineage>
        <taxon>Bacteria</taxon>
        <taxon>Bacillati</taxon>
        <taxon>Actinomycetota</taxon>
        <taxon>Coriobacteriia</taxon>
        <taxon>Eggerthellales</taxon>
        <taxon>Eggerthellaceae</taxon>
        <taxon>Eggerthella</taxon>
    </lineage>
</organism>
<dbReference type="AlphaFoldDB" id="A0A6L7INL5"/>
<evidence type="ECO:0000259" key="1">
    <source>
        <dbReference type="Pfam" id="PF00501"/>
    </source>
</evidence>
<dbReference type="Proteomes" id="UP000478463">
    <property type="component" value="Chromosome"/>
</dbReference>
<proteinExistence type="predicted"/>
<dbReference type="Gene3D" id="3.40.50.980">
    <property type="match status" value="1"/>
</dbReference>
<sequence length="140" mass="15487">MFQVDYFLTRNATCYPDRLAVATGKGALTWKELDGRATWLAQALATKGVRKGMRVAVLWHNSIEWALIWYACQRLGAVPMPLNTRLLPEEIVRHVELAMCEVMFCAARFTAAAQSVAATSELELLIVETSPATDSLEAVS</sequence>
<accession>A0A6L7INL5</accession>
<dbReference type="Pfam" id="PF00501">
    <property type="entry name" value="AMP-binding"/>
    <property type="match status" value="1"/>
</dbReference>
<dbReference type="PANTHER" id="PTHR43767">
    <property type="entry name" value="LONG-CHAIN-FATTY-ACID--COA LIGASE"/>
    <property type="match status" value="1"/>
</dbReference>
<dbReference type="InterPro" id="IPR000873">
    <property type="entry name" value="AMP-dep_synth/lig_dom"/>
</dbReference>
<dbReference type="KEGG" id="egd:GS424_014145"/>